<proteinExistence type="predicted"/>
<reference evidence="1" key="1">
    <citation type="journal article" date="2014" name="Int. J. Syst. Evol. Microbiol.">
        <title>Complete genome sequence of Corynebacterium casei LMG S-19264T (=DSM 44701T), isolated from a smear-ripened cheese.</title>
        <authorList>
            <consortium name="US DOE Joint Genome Institute (JGI-PGF)"/>
            <person name="Walter F."/>
            <person name="Albersmeier A."/>
            <person name="Kalinowski J."/>
            <person name="Ruckert C."/>
        </authorList>
    </citation>
    <scope>NUCLEOTIDE SEQUENCE</scope>
    <source>
        <strain evidence="1">JCM 3093</strain>
    </source>
</reference>
<dbReference type="EMBL" id="BMQD01000002">
    <property type="protein sequence ID" value="GGK52213.1"/>
    <property type="molecule type" value="Genomic_DNA"/>
</dbReference>
<sequence>MLLAASLALAPVQIPENFLLSEKAARAPQTEEEKAEEWWKISDRLDQPLLLNPCRRKRATTADRSAVRTITYDTSAPSHSGEQLVIHRSSRAARTAMKKLLADARRCVARPYGKPYSWADDGRTRWVVNRTRLADEASLMRFMMYDKLNREWSPVLSGIVARRGRALMIYFGDLDSLGHPQKRAVKTLRGNAAEMAAKTCTLPGVC</sequence>
<reference evidence="1" key="2">
    <citation type="submission" date="2022-09" db="EMBL/GenBank/DDBJ databases">
        <authorList>
            <person name="Sun Q."/>
            <person name="Ohkuma M."/>
        </authorList>
    </citation>
    <scope>NUCLEOTIDE SEQUENCE</scope>
    <source>
        <strain evidence="1">JCM 3093</strain>
    </source>
</reference>
<organism evidence="1 2">
    <name type="scientific">Planomonospora parontospora</name>
    <dbReference type="NCBI Taxonomy" id="58119"/>
    <lineage>
        <taxon>Bacteria</taxon>
        <taxon>Bacillati</taxon>
        <taxon>Actinomycetota</taxon>
        <taxon>Actinomycetes</taxon>
        <taxon>Streptosporangiales</taxon>
        <taxon>Streptosporangiaceae</taxon>
        <taxon>Planomonospora</taxon>
    </lineage>
</organism>
<dbReference type="AlphaFoldDB" id="A0AA37F2J2"/>
<comment type="caution">
    <text evidence="1">The sequence shown here is derived from an EMBL/GenBank/DDBJ whole genome shotgun (WGS) entry which is preliminary data.</text>
</comment>
<dbReference type="Proteomes" id="UP000627984">
    <property type="component" value="Unassembled WGS sequence"/>
</dbReference>
<evidence type="ECO:0000313" key="2">
    <source>
        <dbReference type="Proteomes" id="UP000627984"/>
    </source>
</evidence>
<protein>
    <submittedName>
        <fullName evidence="1">Uncharacterized protein</fullName>
    </submittedName>
</protein>
<accession>A0AA37F2J2</accession>
<evidence type="ECO:0000313" key="1">
    <source>
        <dbReference type="EMBL" id="GGK52213.1"/>
    </source>
</evidence>
<name>A0AA37F2J2_9ACTN</name>
<gene>
    <name evidence="1" type="ORF">GCM10010126_09640</name>
</gene>